<dbReference type="EC" id="2.7.13.3" evidence="2"/>
<proteinExistence type="predicted"/>
<dbReference type="InterPro" id="IPR004358">
    <property type="entry name" value="Sig_transdc_His_kin-like_C"/>
</dbReference>
<keyword evidence="8" id="KW-1133">Transmembrane helix</keyword>
<dbReference type="SMART" id="SM00387">
    <property type="entry name" value="HATPase_c"/>
    <property type="match status" value="1"/>
</dbReference>
<evidence type="ECO:0000256" key="6">
    <source>
        <dbReference type="ARBA" id="ARBA00023012"/>
    </source>
</evidence>
<dbReference type="RefSeq" id="WP_159664398.1">
    <property type="nucleotide sequence ID" value="NZ_WUUS01000003.1"/>
</dbReference>
<dbReference type="OrthoDB" id="8127at2157"/>
<feature type="transmembrane region" description="Helical" evidence="8">
    <location>
        <begin position="179"/>
        <end position="201"/>
    </location>
</feature>
<evidence type="ECO:0000313" key="12">
    <source>
        <dbReference type="Proteomes" id="UP000437065"/>
    </source>
</evidence>
<feature type="compositionally biased region" description="Basic and acidic residues" evidence="7">
    <location>
        <begin position="559"/>
        <end position="569"/>
    </location>
</feature>
<dbReference type="Gene3D" id="3.30.565.10">
    <property type="entry name" value="Histidine kinase-like ATPase, C-terminal domain"/>
    <property type="match status" value="1"/>
</dbReference>
<feature type="domain" description="Histidine kinase" evidence="9">
    <location>
        <begin position="364"/>
        <end position="551"/>
    </location>
</feature>
<keyword evidence="6" id="KW-0902">Two-component regulatory system</keyword>
<sequence>MTPPAALAVALLSAAALSLWTAGVAWRHRDARGGRPLTLLMLASSWLALTTLGALTADGFTELLRWQQIRYVGYVAIPPAWLLFALEYAGLERFSSRRLRVGLATVAGTVLITVATIPLHDLFYVGGSYAVSGGVPSTNVGTGPLYWATISYAYVLMGTGTALVIRQALRTRRLFRRQALLLVGFAIVPWAANAVAVAGIVTTPIDPTVLVTAPAGALGAVGLYRSRVLDAAPVVRGEVLDHLDDGVLVLDEDDRVIDHNATMAPFFRETPAVGRPLDAVVPAAIADHLDRENRESTDDEHDCGTVDVDRDGETRTFDVRRSTLTDTAGDAIAFVYLFRDVTERRRREEALRRRNEELDRFAGVVSHDLRNPLNVAGGFLDLARESGEPEQFDRVERAHDRMDAIIDDLLALARTEDDVDPVRVPLAEAARTAWEHVDTADATLRVSVPDGHAVVADRGRLARLFENLFRNAIEHGGSTVTVTVDAGDGRFAIADDGPGVPDDIAAGAFEPGTSGADGTGLGLAIVRSVAEAHGWTVTIDGDAAGARFVVRGVETGRDDTFGDAARADADEPADTTIRND</sequence>
<keyword evidence="3" id="KW-0597">Phosphoprotein</keyword>
<evidence type="ECO:0000313" key="11">
    <source>
        <dbReference type="EMBL" id="MXR40848.1"/>
    </source>
</evidence>
<evidence type="ECO:0000256" key="1">
    <source>
        <dbReference type="ARBA" id="ARBA00000085"/>
    </source>
</evidence>
<keyword evidence="8" id="KW-0472">Membrane</keyword>
<evidence type="ECO:0000256" key="8">
    <source>
        <dbReference type="SAM" id="Phobius"/>
    </source>
</evidence>
<feature type="region of interest" description="Disordered" evidence="7">
    <location>
        <begin position="559"/>
        <end position="580"/>
    </location>
</feature>
<dbReference type="Pfam" id="PF00512">
    <property type="entry name" value="HisKA"/>
    <property type="match status" value="1"/>
</dbReference>
<dbReference type="PRINTS" id="PR00344">
    <property type="entry name" value="BCTRLSENSOR"/>
</dbReference>
<evidence type="ECO:0000256" key="3">
    <source>
        <dbReference type="ARBA" id="ARBA00022553"/>
    </source>
</evidence>
<dbReference type="Pfam" id="PF08448">
    <property type="entry name" value="PAS_4"/>
    <property type="match status" value="1"/>
</dbReference>
<feature type="transmembrane region" description="Helical" evidence="8">
    <location>
        <begin position="145"/>
        <end position="167"/>
    </location>
</feature>
<dbReference type="InterPro" id="IPR000014">
    <property type="entry name" value="PAS"/>
</dbReference>
<evidence type="ECO:0000259" key="10">
    <source>
        <dbReference type="PROSITE" id="PS50113"/>
    </source>
</evidence>
<dbReference type="NCBIfam" id="TIGR00229">
    <property type="entry name" value="sensory_box"/>
    <property type="match status" value="1"/>
</dbReference>
<dbReference type="InterPro" id="IPR000700">
    <property type="entry name" value="PAS-assoc_C"/>
</dbReference>
<evidence type="ECO:0000259" key="9">
    <source>
        <dbReference type="PROSITE" id="PS50109"/>
    </source>
</evidence>
<dbReference type="Pfam" id="PF02518">
    <property type="entry name" value="HATPase_c"/>
    <property type="match status" value="1"/>
</dbReference>
<keyword evidence="4" id="KW-0808">Transferase</keyword>
<dbReference type="InterPro" id="IPR035965">
    <property type="entry name" value="PAS-like_dom_sf"/>
</dbReference>
<dbReference type="SUPFAM" id="SSF47384">
    <property type="entry name" value="Homodimeric domain of signal transducing histidine kinase"/>
    <property type="match status" value="1"/>
</dbReference>
<keyword evidence="8" id="KW-0812">Transmembrane</keyword>
<feature type="transmembrane region" description="Helical" evidence="8">
    <location>
        <begin position="6"/>
        <end position="25"/>
    </location>
</feature>
<dbReference type="Gene3D" id="1.10.287.130">
    <property type="match status" value="1"/>
</dbReference>
<dbReference type="PANTHER" id="PTHR43711:SF1">
    <property type="entry name" value="HISTIDINE KINASE 1"/>
    <property type="match status" value="1"/>
</dbReference>
<reference evidence="11 12" key="1">
    <citation type="submission" date="2019-12" db="EMBL/GenBank/DDBJ databases">
        <title>Isolation and characterization of three novel carbon monoxide-oxidizing members of Halobacteria from salione crusts and soils.</title>
        <authorList>
            <person name="Myers M.R."/>
            <person name="King G.M."/>
        </authorList>
    </citation>
    <scope>NUCLEOTIDE SEQUENCE [LARGE SCALE GENOMIC DNA]</scope>
    <source>
        <strain evidence="11 12">WSA2</strain>
    </source>
</reference>
<dbReference type="PROSITE" id="PS50109">
    <property type="entry name" value="HIS_KIN"/>
    <property type="match status" value="1"/>
</dbReference>
<feature type="domain" description="PAC" evidence="10">
    <location>
        <begin position="299"/>
        <end position="353"/>
    </location>
</feature>
<feature type="transmembrane region" description="Helical" evidence="8">
    <location>
        <begin position="101"/>
        <end position="125"/>
    </location>
</feature>
<dbReference type="SUPFAM" id="SSF55874">
    <property type="entry name" value="ATPase domain of HSP90 chaperone/DNA topoisomerase II/histidine kinase"/>
    <property type="match status" value="1"/>
</dbReference>
<dbReference type="PANTHER" id="PTHR43711">
    <property type="entry name" value="TWO-COMPONENT HISTIDINE KINASE"/>
    <property type="match status" value="1"/>
</dbReference>
<dbReference type="CDD" id="cd00130">
    <property type="entry name" value="PAS"/>
    <property type="match status" value="1"/>
</dbReference>
<evidence type="ECO:0000256" key="5">
    <source>
        <dbReference type="ARBA" id="ARBA00022777"/>
    </source>
</evidence>
<dbReference type="Proteomes" id="UP000437065">
    <property type="component" value="Unassembled WGS sequence"/>
</dbReference>
<keyword evidence="12" id="KW-1185">Reference proteome</keyword>
<organism evidence="11 12">
    <name type="scientific">Halobaculum saliterrae</name>
    <dbReference type="NCBI Taxonomy" id="2073113"/>
    <lineage>
        <taxon>Archaea</taxon>
        <taxon>Methanobacteriati</taxon>
        <taxon>Methanobacteriota</taxon>
        <taxon>Stenosarchaea group</taxon>
        <taxon>Halobacteria</taxon>
        <taxon>Halobacteriales</taxon>
        <taxon>Haloferacaceae</taxon>
        <taxon>Halobaculum</taxon>
    </lineage>
</organism>
<dbReference type="GO" id="GO:0000155">
    <property type="term" value="F:phosphorelay sensor kinase activity"/>
    <property type="evidence" value="ECO:0007669"/>
    <property type="project" value="InterPro"/>
</dbReference>
<dbReference type="Gene3D" id="3.30.450.20">
    <property type="entry name" value="PAS domain"/>
    <property type="match status" value="1"/>
</dbReference>
<dbReference type="InterPro" id="IPR003594">
    <property type="entry name" value="HATPase_dom"/>
</dbReference>
<gene>
    <name evidence="11" type="ORF">GRX01_05770</name>
</gene>
<dbReference type="InterPro" id="IPR036097">
    <property type="entry name" value="HisK_dim/P_sf"/>
</dbReference>
<dbReference type="InterPro" id="IPR031621">
    <property type="entry name" value="HisKA_7TM"/>
</dbReference>
<dbReference type="InterPro" id="IPR003661">
    <property type="entry name" value="HisK_dim/P_dom"/>
</dbReference>
<dbReference type="SMART" id="SM00388">
    <property type="entry name" value="HisKA"/>
    <property type="match status" value="1"/>
</dbReference>
<dbReference type="PROSITE" id="PS50113">
    <property type="entry name" value="PAC"/>
    <property type="match status" value="1"/>
</dbReference>
<comment type="catalytic activity">
    <reaction evidence="1">
        <text>ATP + protein L-histidine = ADP + protein N-phospho-L-histidine.</text>
        <dbReference type="EC" id="2.7.13.3"/>
    </reaction>
</comment>
<dbReference type="InterPro" id="IPR050736">
    <property type="entry name" value="Sensor_HK_Regulatory"/>
</dbReference>
<evidence type="ECO:0000256" key="2">
    <source>
        <dbReference type="ARBA" id="ARBA00012438"/>
    </source>
</evidence>
<dbReference type="CDD" id="cd00082">
    <property type="entry name" value="HisKA"/>
    <property type="match status" value="1"/>
</dbReference>
<name>A0A6B0SPK3_9EURY</name>
<dbReference type="Pfam" id="PF16927">
    <property type="entry name" value="HisKA_7TM"/>
    <property type="match status" value="1"/>
</dbReference>
<dbReference type="InterPro" id="IPR005467">
    <property type="entry name" value="His_kinase_dom"/>
</dbReference>
<comment type="caution">
    <text evidence="11">The sequence shown here is derived from an EMBL/GenBank/DDBJ whole genome shotgun (WGS) entry which is preliminary data.</text>
</comment>
<dbReference type="InterPro" id="IPR036890">
    <property type="entry name" value="HATPase_C_sf"/>
</dbReference>
<protein>
    <recommendedName>
        <fullName evidence="2">histidine kinase</fullName>
        <ecNumber evidence="2">2.7.13.3</ecNumber>
    </recommendedName>
</protein>
<evidence type="ECO:0000256" key="7">
    <source>
        <dbReference type="SAM" id="MobiDB-lite"/>
    </source>
</evidence>
<accession>A0A6B0SPK3</accession>
<dbReference type="AlphaFoldDB" id="A0A6B0SPK3"/>
<keyword evidence="5" id="KW-0418">Kinase</keyword>
<feature type="transmembrane region" description="Helical" evidence="8">
    <location>
        <begin position="69"/>
        <end position="89"/>
    </location>
</feature>
<feature type="transmembrane region" description="Helical" evidence="8">
    <location>
        <begin position="37"/>
        <end position="57"/>
    </location>
</feature>
<dbReference type="SUPFAM" id="SSF55785">
    <property type="entry name" value="PYP-like sensor domain (PAS domain)"/>
    <property type="match status" value="1"/>
</dbReference>
<dbReference type="InterPro" id="IPR013656">
    <property type="entry name" value="PAS_4"/>
</dbReference>
<dbReference type="EMBL" id="WUUS01000003">
    <property type="protein sequence ID" value="MXR40848.1"/>
    <property type="molecule type" value="Genomic_DNA"/>
</dbReference>
<evidence type="ECO:0000256" key="4">
    <source>
        <dbReference type="ARBA" id="ARBA00022679"/>
    </source>
</evidence>